<accession>A0A8H7C0W3</accession>
<evidence type="ECO:0000313" key="8">
    <source>
        <dbReference type="Proteomes" id="UP000605846"/>
    </source>
</evidence>
<evidence type="ECO:0000313" key="7">
    <source>
        <dbReference type="EMBL" id="KAF7732548.1"/>
    </source>
</evidence>
<name>A0A8H7C0W3_9FUNG</name>
<reference evidence="7" key="1">
    <citation type="submission" date="2020-01" db="EMBL/GenBank/DDBJ databases">
        <title>Genome Sequencing of Three Apophysomyces-Like Fungal Strains Confirms a Novel Fungal Genus in the Mucoromycota with divergent Burkholderia-like Endosymbiotic Bacteria.</title>
        <authorList>
            <person name="Stajich J.E."/>
            <person name="Macias A.M."/>
            <person name="Carter-House D."/>
            <person name="Lovett B."/>
            <person name="Kasson L.R."/>
            <person name="Berry K."/>
            <person name="Grigoriev I."/>
            <person name="Chang Y."/>
            <person name="Spatafora J."/>
            <person name="Kasson M.T."/>
        </authorList>
    </citation>
    <scope>NUCLEOTIDE SEQUENCE</scope>
    <source>
        <strain evidence="7">NRRL A-21654</strain>
    </source>
</reference>
<dbReference type="AlphaFoldDB" id="A0A8H7C0W3"/>
<evidence type="ECO:0000256" key="4">
    <source>
        <dbReference type="ARBA" id="ARBA00022750"/>
    </source>
</evidence>
<keyword evidence="8" id="KW-1185">Reference proteome</keyword>
<organism evidence="7 8">
    <name type="scientific">Apophysomyces ossiformis</name>
    <dbReference type="NCBI Taxonomy" id="679940"/>
    <lineage>
        <taxon>Eukaryota</taxon>
        <taxon>Fungi</taxon>
        <taxon>Fungi incertae sedis</taxon>
        <taxon>Mucoromycota</taxon>
        <taxon>Mucoromycotina</taxon>
        <taxon>Mucoromycetes</taxon>
        <taxon>Mucorales</taxon>
        <taxon>Mucorineae</taxon>
        <taxon>Mucoraceae</taxon>
        <taxon>Apophysomyces</taxon>
    </lineage>
</organism>
<evidence type="ECO:0000259" key="6">
    <source>
        <dbReference type="PROSITE" id="PS51767"/>
    </source>
</evidence>
<dbReference type="PROSITE" id="PS00141">
    <property type="entry name" value="ASP_PROTEASE"/>
    <property type="match status" value="1"/>
</dbReference>
<keyword evidence="5" id="KW-0378">Hydrolase</keyword>
<evidence type="ECO:0000256" key="2">
    <source>
        <dbReference type="ARBA" id="ARBA00007447"/>
    </source>
</evidence>
<evidence type="ECO:0000256" key="1">
    <source>
        <dbReference type="ARBA" id="ARBA00001130"/>
    </source>
</evidence>
<proteinExistence type="inferred from homology"/>
<dbReference type="PRINTS" id="PR00792">
    <property type="entry name" value="PEPSIN"/>
</dbReference>
<dbReference type="EMBL" id="JABAYA010000002">
    <property type="protein sequence ID" value="KAF7732548.1"/>
    <property type="molecule type" value="Genomic_DNA"/>
</dbReference>
<keyword evidence="5" id="KW-0645">Protease</keyword>
<evidence type="ECO:0000256" key="5">
    <source>
        <dbReference type="RuleBase" id="RU000454"/>
    </source>
</evidence>
<dbReference type="InterPro" id="IPR001461">
    <property type="entry name" value="Aspartic_peptidase_A1"/>
</dbReference>
<comment type="catalytic activity">
    <reaction evidence="1">
        <text>Hydrolysis of proteins with broad specificity similar to that of pepsin A, preferring hydrophobic residues at P1 and P1'. Clots milk and activates trypsinogen. Does not cleave 4-Gln-|-His-5, but does cleave 10-His-|-Leu-11 and 12-Val-|-Glu-13 in B chain of insulin.</text>
        <dbReference type="EC" id="3.4.23.21"/>
    </reaction>
</comment>
<dbReference type="PROSITE" id="PS51767">
    <property type="entry name" value="PEPTIDASE_A1"/>
    <property type="match status" value="1"/>
</dbReference>
<dbReference type="GO" id="GO:0004190">
    <property type="term" value="F:aspartic-type endopeptidase activity"/>
    <property type="evidence" value="ECO:0007669"/>
    <property type="project" value="UniProtKB-KW"/>
</dbReference>
<protein>
    <recommendedName>
        <fullName evidence="3">rhizopuspepsin</fullName>
        <ecNumber evidence="3">3.4.23.21</ecNumber>
    </recommendedName>
</protein>
<dbReference type="GO" id="GO:0006508">
    <property type="term" value="P:proteolysis"/>
    <property type="evidence" value="ECO:0007669"/>
    <property type="project" value="UniProtKB-KW"/>
</dbReference>
<dbReference type="EC" id="3.4.23.21" evidence="3"/>
<gene>
    <name evidence="7" type="ORF">EC973_003295</name>
</gene>
<dbReference type="Gene3D" id="2.40.70.10">
    <property type="entry name" value="Acid Proteases"/>
    <property type="match status" value="2"/>
</dbReference>
<dbReference type="SUPFAM" id="SSF50630">
    <property type="entry name" value="Acid proteases"/>
    <property type="match status" value="1"/>
</dbReference>
<dbReference type="Proteomes" id="UP000605846">
    <property type="component" value="Unassembled WGS sequence"/>
</dbReference>
<keyword evidence="4 5" id="KW-0064">Aspartyl protease</keyword>
<dbReference type="Pfam" id="PF00026">
    <property type="entry name" value="Asp"/>
    <property type="match status" value="1"/>
</dbReference>
<dbReference type="InterPro" id="IPR021109">
    <property type="entry name" value="Peptidase_aspartic_dom_sf"/>
</dbReference>
<dbReference type="InterPro" id="IPR033121">
    <property type="entry name" value="PEPTIDASE_A1"/>
</dbReference>
<dbReference type="PANTHER" id="PTHR47966">
    <property type="entry name" value="BETA-SITE APP-CLEAVING ENZYME, ISOFORM A-RELATED"/>
    <property type="match status" value="1"/>
</dbReference>
<dbReference type="OrthoDB" id="771136at2759"/>
<comment type="similarity">
    <text evidence="2 5">Belongs to the peptidase A1 family.</text>
</comment>
<comment type="caution">
    <text evidence="7">The sequence shown here is derived from an EMBL/GenBank/DDBJ whole genome shotgun (WGS) entry which is preliminary data.</text>
</comment>
<evidence type="ECO:0000256" key="3">
    <source>
        <dbReference type="ARBA" id="ARBA00013205"/>
    </source>
</evidence>
<feature type="domain" description="Peptidase A1" evidence="6">
    <location>
        <begin position="1"/>
        <end position="322"/>
    </location>
</feature>
<dbReference type="InterPro" id="IPR001969">
    <property type="entry name" value="Aspartic_peptidase_AS"/>
</dbReference>
<dbReference type="PANTHER" id="PTHR47966:SF65">
    <property type="entry name" value="ASPARTIC-TYPE ENDOPEPTIDASE"/>
    <property type="match status" value="1"/>
</dbReference>
<sequence length="369" mass="38657">MNERFGIEYGIGSVNGTYAMDTVTVGGARVQQQQFGLATYTKDILTMPSSSGNDVNSSAVVGNGILGMGYPQLTGATTNGEPAYNPFVFNLVKQNIISEPVFSVYLNKATMDGWAGEITLGGIDSSKYSGSLHYLPVASLKSRRGNNASTVNDGNSAKEYYYYWMVYSQGLAVRSNQETLQQHSTLGAFILDTGTTLTYLPDKIAFDVATALAGPNGFQLDRQSGVVLIDCAAAESPAVLELYMSQSNNISQNPVVLSVPAYELVIPLDGDIAATAQTCLFGIAPTGTTDAGLSSNMYLIGDSVLRSAYLVFDLGKNRIGIAAANGVGGSVNGVNGSTRNAPAAASANLAVAWPKSSMLALLVMVAITI</sequence>